<evidence type="ECO:0000259" key="2">
    <source>
        <dbReference type="Pfam" id="PF16036"/>
    </source>
</evidence>
<proteinExistence type="predicted"/>
<dbReference type="AlphaFoldDB" id="A0AA92ES76"/>
<dbReference type="Proteomes" id="UP000427820">
    <property type="component" value="Chromosome"/>
</dbReference>
<accession>A0AA92ES76</accession>
<dbReference type="Pfam" id="PF16036">
    <property type="entry name" value="Chalcone_3"/>
    <property type="match status" value="1"/>
</dbReference>
<keyword evidence="4" id="KW-1185">Reference proteome</keyword>
<evidence type="ECO:0000256" key="1">
    <source>
        <dbReference type="SAM" id="SignalP"/>
    </source>
</evidence>
<feature type="chain" id="PRO_5041679012" description="Chalcone isomerase domain-containing protein" evidence="1">
    <location>
        <begin position="30"/>
        <end position="180"/>
    </location>
</feature>
<dbReference type="InterPro" id="IPR016087">
    <property type="entry name" value="Chalcone_isomerase"/>
</dbReference>
<dbReference type="EMBL" id="CP032551">
    <property type="protein sequence ID" value="QGT95321.1"/>
    <property type="molecule type" value="Genomic_DNA"/>
</dbReference>
<feature type="signal peptide" evidence="1">
    <location>
        <begin position="1"/>
        <end position="29"/>
    </location>
</feature>
<reference evidence="3 4" key="1">
    <citation type="submission" date="2018-09" db="EMBL/GenBank/DDBJ databases">
        <title>Whole genome sequencing of Idiomarina andamanensis W-5T (LMG 29773T= JCM 31645T).</title>
        <authorList>
            <person name="Das S.K."/>
        </authorList>
    </citation>
    <scope>NUCLEOTIDE SEQUENCE [LARGE SCALE GENOMIC DNA]</scope>
    <source>
        <strain evidence="3 4">W-5T</strain>
    </source>
</reference>
<organism evidence="3 4">
    <name type="scientific">Pseudidiomarina andamanensis</name>
    <dbReference type="NCBI Taxonomy" id="1940690"/>
    <lineage>
        <taxon>Bacteria</taxon>
        <taxon>Pseudomonadati</taxon>
        <taxon>Pseudomonadota</taxon>
        <taxon>Gammaproteobacteria</taxon>
        <taxon>Alteromonadales</taxon>
        <taxon>Idiomarinaceae</taxon>
        <taxon>Pseudidiomarina</taxon>
    </lineage>
</organism>
<keyword evidence="1" id="KW-0732">Signal</keyword>
<name>A0AA92ES76_9GAMM</name>
<dbReference type="KEGG" id="panm:D3795_03615"/>
<evidence type="ECO:0000313" key="3">
    <source>
        <dbReference type="EMBL" id="QGT95321.1"/>
    </source>
</evidence>
<gene>
    <name evidence="3" type="ORF">D3795_03615</name>
</gene>
<evidence type="ECO:0000313" key="4">
    <source>
        <dbReference type="Proteomes" id="UP000427820"/>
    </source>
</evidence>
<dbReference type="RefSeq" id="WP_156266321.1">
    <property type="nucleotide sequence ID" value="NZ_CP032551.1"/>
</dbReference>
<sequence>MTKLFSYLRDGFVVSSALVLSGISPSALASQCTVDEFETLQKVGETRLSVWFWDVYDAELRTDTGALDSAEQRALQLSYLRDIKAKDLVDTTAEEWERLGITISADHQQWLSELRQMWPNVQEGDCITLLETEQGYAKFFGPSGEIGEIQSAQFTEDFLAIWLDENSRFKDARNELIGVQ</sequence>
<feature type="domain" description="Chalcone isomerase" evidence="2">
    <location>
        <begin position="55"/>
        <end position="178"/>
    </location>
</feature>
<protein>
    <recommendedName>
        <fullName evidence="2">Chalcone isomerase domain-containing protein</fullName>
    </recommendedName>
</protein>